<evidence type="ECO:0000313" key="3">
    <source>
        <dbReference type="EMBL" id="GHB01163.1"/>
    </source>
</evidence>
<feature type="compositionally biased region" description="Basic and acidic residues" evidence="1">
    <location>
        <begin position="1"/>
        <end position="13"/>
    </location>
</feature>
<dbReference type="SMART" id="SM00860">
    <property type="entry name" value="SMI1_KNR4"/>
    <property type="match status" value="1"/>
</dbReference>
<dbReference type="Proteomes" id="UP000644020">
    <property type="component" value="Unassembled WGS sequence"/>
</dbReference>
<organism evidence="3 4">
    <name type="scientific">Streptomyces termitum</name>
    <dbReference type="NCBI Taxonomy" id="67368"/>
    <lineage>
        <taxon>Bacteria</taxon>
        <taxon>Bacillati</taxon>
        <taxon>Actinomycetota</taxon>
        <taxon>Actinomycetes</taxon>
        <taxon>Kitasatosporales</taxon>
        <taxon>Streptomycetaceae</taxon>
        <taxon>Streptomyces</taxon>
    </lineage>
</organism>
<protein>
    <recommendedName>
        <fullName evidence="2">Knr4/Smi1-like domain-containing protein</fullName>
    </recommendedName>
</protein>
<dbReference type="EMBL" id="BMUL01000015">
    <property type="protein sequence ID" value="GHB01163.1"/>
    <property type="molecule type" value="Genomic_DNA"/>
</dbReference>
<feature type="domain" description="Knr4/Smi1-like" evidence="2">
    <location>
        <begin position="54"/>
        <end position="199"/>
    </location>
</feature>
<reference evidence="3" key="2">
    <citation type="submission" date="2020-09" db="EMBL/GenBank/DDBJ databases">
        <authorList>
            <person name="Sun Q."/>
            <person name="Ohkuma M."/>
        </authorList>
    </citation>
    <scope>NUCLEOTIDE SEQUENCE</scope>
    <source>
        <strain evidence="3">JCM 4518</strain>
    </source>
</reference>
<dbReference type="InterPro" id="IPR037883">
    <property type="entry name" value="Knr4/Smi1-like_sf"/>
</dbReference>
<evidence type="ECO:0000313" key="4">
    <source>
        <dbReference type="Proteomes" id="UP000644020"/>
    </source>
</evidence>
<sequence length="200" mass="21701">MGDQGEHRAENRPETPGGGWDAGAVRARLRELAAHDPDLRRFGAGTHRYALSRPLPEREIRAFEEAHGVALPGEYRSFVAAVGDGPAGPAHGLLPLTVPRPEADDAWAVDDEWREDRRPGRLAEPFPLAAPRPGRLGTAETEALTRGTLALAEQGCGVFSRLVLNGPHAGEVWDLDPDWGGFTPTGTDFRAWYTTWLTGP</sequence>
<keyword evidence="4" id="KW-1185">Reference proteome</keyword>
<evidence type="ECO:0000256" key="1">
    <source>
        <dbReference type="SAM" id="MobiDB-lite"/>
    </source>
</evidence>
<comment type="caution">
    <text evidence="3">The sequence shown here is derived from an EMBL/GenBank/DDBJ whole genome shotgun (WGS) entry which is preliminary data.</text>
</comment>
<dbReference type="InterPro" id="IPR018958">
    <property type="entry name" value="Knr4/Smi1-like_dom"/>
</dbReference>
<evidence type="ECO:0000259" key="2">
    <source>
        <dbReference type="SMART" id="SM00860"/>
    </source>
</evidence>
<dbReference type="AlphaFoldDB" id="A0A918T6N7"/>
<name>A0A918T6N7_9ACTN</name>
<reference evidence="3" key="1">
    <citation type="journal article" date="2014" name="Int. J. Syst. Evol. Microbiol.">
        <title>Complete genome sequence of Corynebacterium casei LMG S-19264T (=DSM 44701T), isolated from a smear-ripened cheese.</title>
        <authorList>
            <consortium name="US DOE Joint Genome Institute (JGI-PGF)"/>
            <person name="Walter F."/>
            <person name="Albersmeier A."/>
            <person name="Kalinowski J."/>
            <person name="Ruckert C."/>
        </authorList>
    </citation>
    <scope>NUCLEOTIDE SEQUENCE</scope>
    <source>
        <strain evidence="3">JCM 4518</strain>
    </source>
</reference>
<proteinExistence type="predicted"/>
<accession>A0A918T6N7</accession>
<dbReference type="SUPFAM" id="SSF160631">
    <property type="entry name" value="SMI1/KNR4-like"/>
    <property type="match status" value="1"/>
</dbReference>
<dbReference type="RefSeq" id="WP_189981421.1">
    <property type="nucleotide sequence ID" value="NZ_BMUL01000015.1"/>
</dbReference>
<feature type="region of interest" description="Disordered" evidence="1">
    <location>
        <begin position="1"/>
        <end position="23"/>
    </location>
</feature>
<gene>
    <name evidence="3" type="ORF">GCM10010305_50680</name>
</gene>